<feature type="region of interest" description="Disordered" evidence="1">
    <location>
        <begin position="454"/>
        <end position="560"/>
    </location>
</feature>
<feature type="compositionally biased region" description="Acidic residues" evidence="1">
    <location>
        <begin position="527"/>
        <end position="540"/>
    </location>
</feature>
<organism evidence="2 3">
    <name type="scientific">Blepharisma stoltei</name>
    <dbReference type="NCBI Taxonomy" id="1481888"/>
    <lineage>
        <taxon>Eukaryota</taxon>
        <taxon>Sar</taxon>
        <taxon>Alveolata</taxon>
        <taxon>Ciliophora</taxon>
        <taxon>Postciliodesmatophora</taxon>
        <taxon>Heterotrichea</taxon>
        <taxon>Heterotrichida</taxon>
        <taxon>Blepharismidae</taxon>
        <taxon>Blepharisma</taxon>
    </lineage>
</organism>
<dbReference type="Proteomes" id="UP001162131">
    <property type="component" value="Unassembled WGS sequence"/>
</dbReference>
<protein>
    <submittedName>
        <fullName evidence="2">Uncharacterized protein</fullName>
    </submittedName>
</protein>
<keyword evidence="3" id="KW-1185">Reference proteome</keyword>
<feature type="compositionally biased region" description="Basic and acidic residues" evidence="1">
    <location>
        <begin position="463"/>
        <end position="484"/>
    </location>
</feature>
<dbReference type="EMBL" id="CAJZBQ010000053">
    <property type="protein sequence ID" value="CAG9331699.1"/>
    <property type="molecule type" value="Genomic_DNA"/>
</dbReference>
<reference evidence="2" key="1">
    <citation type="submission" date="2021-09" db="EMBL/GenBank/DDBJ databases">
        <authorList>
            <consortium name="AG Swart"/>
            <person name="Singh M."/>
            <person name="Singh A."/>
            <person name="Seah K."/>
            <person name="Emmerich C."/>
        </authorList>
    </citation>
    <scope>NUCLEOTIDE SEQUENCE</scope>
    <source>
        <strain evidence="2">ATCC30299</strain>
    </source>
</reference>
<evidence type="ECO:0000313" key="3">
    <source>
        <dbReference type="Proteomes" id="UP001162131"/>
    </source>
</evidence>
<accession>A0AAU9JWP8</accession>
<feature type="compositionally biased region" description="Acidic residues" evidence="1">
    <location>
        <begin position="550"/>
        <end position="560"/>
    </location>
</feature>
<name>A0AAU9JWP8_9CILI</name>
<sequence>MFRRFGTLADLSSRHVGKAVDYFRSLSLEEKLKAEEDLPAYATQLIMYGGTTQPLEELKNFSTNHLKKPIILYKPAKEPLNTMLENALSHKSMVDLDIAIHFLWHNFQEVKFPYKKILKKLLPLQPIGSTENKELWRKLTSEMFYYACPDYINEEDTSNFTLNYSDQPYAYPALAKMAHKFEDVRATKLRQEVSNLRKHYLNSLEKTFIDKKNYELAKGYIKNLFEMKEPARVEIGFLSSLFYWATYYQDSEFIFQAYEKQSLINRGNQITELYAHTMYQISLLDLEGEYIPVMDKIISRLKFENPNYYKEFVFANKFASEAMVRSYIKDGRYEDAVVFMYDLNRLGCKLPYNCTSELAQLAFKDKKARVIQMIQSFDHTLSYIEMNSMIMTLREEMDKNGELLEKRFAEDKYYTQSSKYLIPMLLCRKMPVKGVIGEEDNFVPYFREKWAPIDSEEDDSDMEEKNERQERRRRDEESEDERFNPENFVNLRDEADGERKEKKGKRVANDIDMRSKKRYASQRSEIDEFEDKSEVEDPDIVPDIKKHEDEAEEIPIELKD</sequence>
<gene>
    <name evidence="2" type="ORF">BSTOLATCC_MIC53763</name>
</gene>
<comment type="caution">
    <text evidence="2">The sequence shown here is derived from an EMBL/GenBank/DDBJ whole genome shotgun (WGS) entry which is preliminary data.</text>
</comment>
<feature type="compositionally biased region" description="Basic and acidic residues" evidence="1">
    <location>
        <begin position="491"/>
        <end position="514"/>
    </location>
</feature>
<evidence type="ECO:0000313" key="2">
    <source>
        <dbReference type="EMBL" id="CAG9331699.1"/>
    </source>
</evidence>
<proteinExistence type="predicted"/>
<dbReference type="AlphaFoldDB" id="A0AAU9JWP8"/>
<evidence type="ECO:0000256" key="1">
    <source>
        <dbReference type="SAM" id="MobiDB-lite"/>
    </source>
</evidence>